<dbReference type="Gene3D" id="1.10.10.60">
    <property type="entry name" value="Homeodomain-like"/>
    <property type="match status" value="1"/>
</dbReference>
<evidence type="ECO:0000256" key="3">
    <source>
        <dbReference type="ARBA" id="ARBA00023125"/>
    </source>
</evidence>
<dbReference type="AlphaFoldDB" id="A0A419Q2N0"/>
<dbReference type="Pfam" id="PF00046">
    <property type="entry name" value="Homeodomain"/>
    <property type="match status" value="1"/>
</dbReference>
<dbReference type="Gene3D" id="1.10.260.40">
    <property type="entry name" value="lambda repressor-like DNA-binding domains"/>
    <property type="match status" value="1"/>
</dbReference>
<accession>A0A419Q2N0</accession>
<dbReference type="GO" id="GO:0005634">
    <property type="term" value="C:nucleus"/>
    <property type="evidence" value="ECO:0007669"/>
    <property type="project" value="UniProtKB-SubCell"/>
</dbReference>
<dbReference type="PROSITE" id="PS00027">
    <property type="entry name" value="HOMEOBOX_1"/>
    <property type="match status" value="1"/>
</dbReference>
<keyword evidence="4 7" id="KW-0371">Homeobox</keyword>
<dbReference type="PROSITE" id="PS51179">
    <property type="entry name" value="POU_3"/>
    <property type="match status" value="1"/>
</dbReference>
<evidence type="ECO:0000256" key="9">
    <source>
        <dbReference type="RuleBase" id="RU361194"/>
    </source>
</evidence>
<dbReference type="InParanoid" id="A0A419Q2N0"/>
<dbReference type="PANTHER" id="PTHR11636:SF70">
    <property type="entry name" value="INHIBITORY POU PROTEIN"/>
    <property type="match status" value="1"/>
</dbReference>
<evidence type="ECO:0000256" key="4">
    <source>
        <dbReference type="ARBA" id="ARBA00023155"/>
    </source>
</evidence>
<dbReference type="CDD" id="cd00086">
    <property type="entry name" value="homeodomain"/>
    <property type="match status" value="1"/>
</dbReference>
<proteinExistence type="inferred from homology"/>
<dbReference type="InterPro" id="IPR010982">
    <property type="entry name" value="Lambda_DNA-bd_dom_sf"/>
</dbReference>
<comment type="caution">
    <text evidence="11">The sequence shown here is derived from an EMBL/GenBank/DDBJ whole genome shotgun (WGS) entry which is preliminary data.</text>
</comment>
<reference evidence="11 12" key="1">
    <citation type="journal article" date="2018" name="Biotechnol. Adv.">
        <title>Improved genomic resources and new bioinformatic workflow for the carcinogenic parasite Clonorchis sinensis: Biotechnological implications.</title>
        <authorList>
            <person name="Wang D."/>
            <person name="Korhonen P.K."/>
            <person name="Gasser R.B."/>
            <person name="Young N.D."/>
        </authorList>
    </citation>
    <scope>NUCLEOTIDE SEQUENCE [LARGE SCALE GENOMIC DNA]</scope>
    <source>
        <strain evidence="11">Cs-k2</strain>
    </source>
</reference>
<evidence type="ECO:0000256" key="6">
    <source>
        <dbReference type="ARBA" id="ARBA00023242"/>
    </source>
</evidence>
<evidence type="ECO:0000256" key="10">
    <source>
        <dbReference type="SAM" id="MobiDB-lite"/>
    </source>
</evidence>
<dbReference type="Proteomes" id="UP000286415">
    <property type="component" value="Unassembled WGS sequence"/>
</dbReference>
<dbReference type="InterPro" id="IPR050255">
    <property type="entry name" value="POU_domain_TF"/>
</dbReference>
<dbReference type="SUPFAM" id="SSF46689">
    <property type="entry name" value="Homeodomain-like"/>
    <property type="match status" value="1"/>
</dbReference>
<feature type="region of interest" description="Disordered" evidence="10">
    <location>
        <begin position="436"/>
        <end position="463"/>
    </location>
</feature>
<protein>
    <recommendedName>
        <fullName evidence="9">POU domain protein</fullName>
    </recommendedName>
</protein>
<keyword evidence="6 7" id="KW-0539">Nucleus</keyword>
<sequence>MAVYMIILQQTELTEGWTHTHSFIVATRCCISLLLYTLTHIERVDKLSTLTYTDAYSHSNLYYDQASLNGSSDSTTIEMNSMPSYSSMHDAEISSPQLCRQGVFPIFPSQITEPRVYQIVHPDSAVECAFHSTTTENYFRRDTDDSTHLLRKIIPNPSSTEPHNPSSEWCSYSVAEGPHCREMFSQLSYSSHVFCPPQPDSFSSSSAQCHKVSSSSCPKEVHPADRSWGDKHILCVPNSVHMITSNSLPYRAETVETYHPQYPYYTDSPGTGPFTSDSNETLRFGSFSSGNLSAETFYFENIRKRPNTEESVPYLTGVKSTDLPKYATRLPEQSISVLIKEQQCLQKGEGQCPVLMEGHGNALHREQPKTNFGNALHLNRPEVDSHNAELSTNNWTEAVAKHESKITCAPNSAQAYDNLRRSFGLLSAFTQLLMPSSEHPTSKVSSRCESPSVNTSNDNRAGPGESCVDLLSQNLSRYLCDTLLTRQCETTLNDSTIHTNRSLTPDQVTATLYSSAHEIDELKAFASKFKQRRMKLGVTQAEVGRALGCLQIGGFGCLSQSTICRFESLTLSHNNMLVLKPILEEWLDIVEREHEQRQLTRTIGQDDIVESEYYSEEMRFYGTDRRRRRTSITDPEKHLLEAYFQTQPKPSTDELALIADRIKLRKNVVRVWFCNQRQKQKRLHTKQKMCDMTNQRNINRH</sequence>
<keyword evidence="12" id="KW-1185">Reference proteome</keyword>
<keyword evidence="3 7" id="KW-0238">DNA-binding</keyword>
<feature type="compositionally biased region" description="Polar residues" evidence="10">
    <location>
        <begin position="436"/>
        <end position="459"/>
    </location>
</feature>
<dbReference type="PROSITE" id="PS50071">
    <property type="entry name" value="HOMEOBOX_2"/>
    <property type="match status" value="1"/>
</dbReference>
<dbReference type="Pfam" id="PF00157">
    <property type="entry name" value="Pou"/>
    <property type="match status" value="1"/>
</dbReference>
<dbReference type="InterPro" id="IPR009057">
    <property type="entry name" value="Homeodomain-like_sf"/>
</dbReference>
<organism evidence="11 12">
    <name type="scientific">Clonorchis sinensis</name>
    <name type="common">Chinese liver fluke</name>
    <dbReference type="NCBI Taxonomy" id="79923"/>
    <lineage>
        <taxon>Eukaryota</taxon>
        <taxon>Metazoa</taxon>
        <taxon>Spiralia</taxon>
        <taxon>Lophotrochozoa</taxon>
        <taxon>Platyhelminthes</taxon>
        <taxon>Trematoda</taxon>
        <taxon>Digenea</taxon>
        <taxon>Opisthorchiida</taxon>
        <taxon>Opisthorchiata</taxon>
        <taxon>Opisthorchiidae</taxon>
        <taxon>Clonorchis</taxon>
    </lineage>
</organism>
<dbReference type="EMBL" id="NIRI02000056">
    <property type="protein sequence ID" value="KAG5445846.1"/>
    <property type="molecule type" value="Genomic_DNA"/>
</dbReference>
<gene>
    <name evidence="11" type="ORF">CSKR_107315</name>
</gene>
<dbReference type="PANTHER" id="PTHR11636">
    <property type="entry name" value="POU DOMAIN"/>
    <property type="match status" value="1"/>
</dbReference>
<dbReference type="InterPro" id="IPR013847">
    <property type="entry name" value="POU"/>
</dbReference>
<feature type="DNA-binding region" description="Homeobox" evidence="7">
    <location>
        <begin position="625"/>
        <end position="684"/>
    </location>
</feature>
<dbReference type="SMART" id="SM00352">
    <property type="entry name" value="POU"/>
    <property type="match status" value="1"/>
</dbReference>
<dbReference type="SUPFAM" id="SSF47413">
    <property type="entry name" value="lambda repressor-like DNA-binding domains"/>
    <property type="match status" value="1"/>
</dbReference>
<dbReference type="InterPro" id="IPR017970">
    <property type="entry name" value="Homeobox_CS"/>
</dbReference>
<dbReference type="PROSITE" id="PS00465">
    <property type="entry name" value="POU_2"/>
    <property type="match status" value="1"/>
</dbReference>
<evidence type="ECO:0000256" key="2">
    <source>
        <dbReference type="ARBA" id="ARBA00023015"/>
    </source>
</evidence>
<keyword evidence="2" id="KW-0805">Transcription regulation</keyword>
<dbReference type="PRINTS" id="PR00028">
    <property type="entry name" value="POUDOMAIN"/>
</dbReference>
<dbReference type="FunFam" id="1.10.260.40:FF:000007">
    <property type="entry name" value="POU domain protein"/>
    <property type="match status" value="1"/>
</dbReference>
<evidence type="ECO:0000256" key="8">
    <source>
        <dbReference type="RuleBase" id="RU000682"/>
    </source>
</evidence>
<dbReference type="SMART" id="SM00389">
    <property type="entry name" value="HOX"/>
    <property type="match status" value="1"/>
</dbReference>
<evidence type="ECO:0000256" key="1">
    <source>
        <dbReference type="ARBA" id="ARBA00004123"/>
    </source>
</evidence>
<evidence type="ECO:0000313" key="11">
    <source>
        <dbReference type="EMBL" id="KAG5445846.1"/>
    </source>
</evidence>
<dbReference type="STRING" id="79923.A0A419Q2N0"/>
<keyword evidence="5 9" id="KW-0804">Transcription</keyword>
<evidence type="ECO:0000256" key="7">
    <source>
        <dbReference type="PROSITE-ProRule" id="PRU00108"/>
    </source>
</evidence>
<dbReference type="GO" id="GO:0000981">
    <property type="term" value="F:DNA-binding transcription factor activity, RNA polymerase II-specific"/>
    <property type="evidence" value="ECO:0007669"/>
    <property type="project" value="InterPro"/>
</dbReference>
<name>A0A419Q2N0_CLOSI</name>
<dbReference type="InterPro" id="IPR001356">
    <property type="entry name" value="HD"/>
</dbReference>
<reference evidence="11 12" key="2">
    <citation type="journal article" date="2021" name="Genomics">
        <title>High-quality reference genome for Clonorchis sinensis.</title>
        <authorList>
            <person name="Young N.D."/>
            <person name="Stroehlein A.J."/>
            <person name="Kinkar L."/>
            <person name="Wang T."/>
            <person name="Sohn W.M."/>
            <person name="Chang B.C.H."/>
            <person name="Kaur P."/>
            <person name="Weisz D."/>
            <person name="Dudchenko O."/>
            <person name="Aiden E.L."/>
            <person name="Korhonen P.K."/>
            <person name="Gasser R.B."/>
        </authorList>
    </citation>
    <scope>NUCLEOTIDE SEQUENCE [LARGE SCALE GENOMIC DNA]</scope>
    <source>
        <strain evidence="11">Cs-k2</strain>
    </source>
</reference>
<dbReference type="GO" id="GO:0000978">
    <property type="term" value="F:RNA polymerase II cis-regulatory region sequence-specific DNA binding"/>
    <property type="evidence" value="ECO:0007669"/>
    <property type="project" value="TreeGrafter"/>
</dbReference>
<evidence type="ECO:0000256" key="5">
    <source>
        <dbReference type="ARBA" id="ARBA00023163"/>
    </source>
</evidence>
<comment type="subcellular location">
    <subcellularLocation>
        <location evidence="1 7 8">Nucleus</location>
    </subcellularLocation>
</comment>
<evidence type="ECO:0000313" key="12">
    <source>
        <dbReference type="Proteomes" id="UP000286415"/>
    </source>
</evidence>
<dbReference type="InterPro" id="IPR000327">
    <property type="entry name" value="POU_dom"/>
</dbReference>
<dbReference type="OrthoDB" id="6358449at2759"/>
<comment type="similarity">
    <text evidence="9">Belongs to the POU transcription factor family.</text>
</comment>